<evidence type="ECO:0000313" key="1">
    <source>
        <dbReference type="EMBL" id="CAG8723476.1"/>
    </source>
</evidence>
<accession>A0A9N9I840</accession>
<dbReference type="EMBL" id="CAJVPQ010010651">
    <property type="protein sequence ID" value="CAG8723476.1"/>
    <property type="molecule type" value="Genomic_DNA"/>
</dbReference>
<keyword evidence="2" id="KW-1185">Reference proteome</keyword>
<gene>
    <name evidence="1" type="ORF">FCALED_LOCUS14521</name>
</gene>
<evidence type="ECO:0000313" key="2">
    <source>
        <dbReference type="Proteomes" id="UP000789570"/>
    </source>
</evidence>
<sequence length="109" mass="12243">MASISRDNARTHLAKLTINFKSFATALTSFLRNLISVYANYARNKSNPPPVGSQIPSGKNSTTWERAEIDEYVTFGNASISEDVGVQWLKLKITTVRLWPPSNSNYRYS</sequence>
<proteinExistence type="predicted"/>
<dbReference type="Proteomes" id="UP000789570">
    <property type="component" value="Unassembled WGS sequence"/>
</dbReference>
<comment type="caution">
    <text evidence="1">The sequence shown here is derived from an EMBL/GenBank/DDBJ whole genome shotgun (WGS) entry which is preliminary data.</text>
</comment>
<dbReference type="AlphaFoldDB" id="A0A9N9I840"/>
<organism evidence="1 2">
    <name type="scientific">Funneliformis caledonium</name>
    <dbReference type="NCBI Taxonomy" id="1117310"/>
    <lineage>
        <taxon>Eukaryota</taxon>
        <taxon>Fungi</taxon>
        <taxon>Fungi incertae sedis</taxon>
        <taxon>Mucoromycota</taxon>
        <taxon>Glomeromycotina</taxon>
        <taxon>Glomeromycetes</taxon>
        <taxon>Glomerales</taxon>
        <taxon>Glomeraceae</taxon>
        <taxon>Funneliformis</taxon>
    </lineage>
</organism>
<reference evidence="1" key="1">
    <citation type="submission" date="2021-06" db="EMBL/GenBank/DDBJ databases">
        <authorList>
            <person name="Kallberg Y."/>
            <person name="Tangrot J."/>
            <person name="Rosling A."/>
        </authorList>
    </citation>
    <scope>NUCLEOTIDE SEQUENCE</scope>
    <source>
        <strain evidence="1">UK204</strain>
    </source>
</reference>
<protein>
    <submittedName>
        <fullName evidence="1">17173_t:CDS:1</fullName>
    </submittedName>
</protein>
<name>A0A9N9I840_9GLOM</name>